<feature type="binding site" evidence="11">
    <location>
        <position position="18"/>
    </location>
    <ligand>
        <name>5-methyltetrahydropteroyltri-L-glutamate</name>
        <dbReference type="ChEBI" id="CHEBI:58207"/>
    </ligand>
</feature>
<evidence type="ECO:0000256" key="3">
    <source>
        <dbReference type="ARBA" id="ARBA00009553"/>
    </source>
</evidence>
<comment type="similarity">
    <text evidence="3 10">Belongs to the vitamin-B12 independent methionine synthase family.</text>
</comment>
<dbReference type="KEGG" id="din:Selin_2015"/>
<protein>
    <recommendedName>
        <fullName evidence="10">5-methyltetrahydropteroyltriglutamate--homocysteine methyltransferase</fullName>
        <ecNumber evidence="10">2.1.1.14</ecNumber>
    </recommendedName>
    <alternativeName>
        <fullName evidence="10">Cobalamin-independent methionine synthase</fullName>
    </alternativeName>
    <alternativeName>
        <fullName evidence="10">Methionine synthase, vitamin-B12 independent isozyme</fullName>
    </alternativeName>
</protein>
<dbReference type="UniPathway" id="UPA00051">
    <property type="reaction ID" value="UER00082"/>
</dbReference>
<keyword evidence="9 10" id="KW-0486">Methionine biosynthesis</keyword>
<accession>E6W2I5</accession>
<feature type="binding site" evidence="10">
    <location>
        <position position="729"/>
    </location>
    <ligand>
        <name>Zn(2+)</name>
        <dbReference type="ChEBI" id="CHEBI:29105"/>
        <note>catalytic</note>
    </ligand>
</feature>
<proteinExistence type="inferred from homology"/>
<dbReference type="GO" id="GO:0003871">
    <property type="term" value="F:5-methyltetrahydropteroyltriglutamate-homocysteine S-methyltransferase activity"/>
    <property type="evidence" value="ECO:0007669"/>
    <property type="project" value="UniProtKB-UniRule"/>
</dbReference>
<feature type="binding site" evidence="10 11">
    <location>
        <begin position="434"/>
        <end position="436"/>
    </location>
    <ligand>
        <name>L-methionine</name>
        <dbReference type="ChEBI" id="CHEBI:57844"/>
    </ligand>
</feature>
<dbReference type="Pfam" id="PF01717">
    <property type="entry name" value="Meth_synt_2"/>
    <property type="match status" value="1"/>
</dbReference>
<evidence type="ECO:0000256" key="4">
    <source>
        <dbReference type="ARBA" id="ARBA00022603"/>
    </source>
</evidence>
<evidence type="ECO:0000256" key="5">
    <source>
        <dbReference type="ARBA" id="ARBA00022605"/>
    </source>
</evidence>
<comment type="catalytic activity">
    <reaction evidence="10">
        <text>5-methyltetrahydropteroyltri-L-glutamate + L-homocysteine = tetrahydropteroyltri-L-glutamate + L-methionine</text>
        <dbReference type="Rhea" id="RHEA:21196"/>
        <dbReference type="ChEBI" id="CHEBI:57844"/>
        <dbReference type="ChEBI" id="CHEBI:58140"/>
        <dbReference type="ChEBI" id="CHEBI:58199"/>
        <dbReference type="ChEBI" id="CHEBI:58207"/>
        <dbReference type="EC" id="2.1.1.14"/>
    </reaction>
</comment>
<dbReference type="SUPFAM" id="SSF51726">
    <property type="entry name" value="UROD/MetE-like"/>
    <property type="match status" value="2"/>
</dbReference>
<evidence type="ECO:0000259" key="15">
    <source>
        <dbReference type="Pfam" id="PF08267"/>
    </source>
</evidence>
<dbReference type="GO" id="GO:0032259">
    <property type="term" value="P:methylation"/>
    <property type="evidence" value="ECO:0007669"/>
    <property type="project" value="UniProtKB-KW"/>
</dbReference>
<evidence type="ECO:0000313" key="16">
    <source>
        <dbReference type="EMBL" id="ADU66735.1"/>
    </source>
</evidence>
<feature type="binding site" evidence="12">
    <location>
        <position position="668"/>
    </location>
    <ligand>
        <name>Zn(2+)</name>
        <dbReference type="ChEBI" id="CHEBI:29105"/>
        <label>1</label>
        <note>catalytic</note>
    </ligand>
</feature>
<evidence type="ECO:0000256" key="10">
    <source>
        <dbReference type="HAMAP-Rule" id="MF_00172"/>
    </source>
</evidence>
<feature type="binding site" evidence="11">
    <location>
        <position position="119"/>
    </location>
    <ligand>
        <name>5-methyltetrahydropteroyltri-L-glutamate</name>
        <dbReference type="ChEBI" id="CHEBI:58207"/>
    </ligand>
</feature>
<feature type="binding site" evidence="10">
    <location>
        <position position="608"/>
    </location>
    <ligand>
        <name>5-methyltetrahydropteroyltri-L-glutamate</name>
        <dbReference type="ChEBI" id="CHEBI:58207"/>
    </ligand>
</feature>
<dbReference type="GO" id="GO:0009086">
    <property type="term" value="P:methionine biosynthetic process"/>
    <property type="evidence" value="ECO:0007669"/>
    <property type="project" value="UniProtKB-UniRule"/>
</dbReference>
<dbReference type="InterPro" id="IPR013215">
    <property type="entry name" value="Cbl-indep_Met_Synth_N"/>
</dbReference>
<evidence type="ECO:0000256" key="8">
    <source>
        <dbReference type="ARBA" id="ARBA00022833"/>
    </source>
</evidence>
<dbReference type="PIRSF" id="PIRSF000382">
    <property type="entry name" value="MeTrfase_B12_ind"/>
    <property type="match status" value="1"/>
</dbReference>
<feature type="domain" description="Cobalamin-independent methionine synthase MetE N-terminal" evidence="15">
    <location>
        <begin position="3"/>
        <end position="308"/>
    </location>
</feature>
<feature type="binding site" evidence="10 11">
    <location>
        <position position="564"/>
    </location>
    <ligand>
        <name>5-methyltetrahydropteroyltri-L-glutamate</name>
        <dbReference type="ChEBI" id="CHEBI:58207"/>
    </ligand>
</feature>
<reference evidence="16 17" key="1">
    <citation type="submission" date="2010-12" db="EMBL/GenBank/DDBJ databases">
        <title>Complete sequence of Desulfurispirillum indicum S5.</title>
        <authorList>
            <consortium name="US DOE Joint Genome Institute"/>
            <person name="Lucas S."/>
            <person name="Copeland A."/>
            <person name="Lapidus A."/>
            <person name="Cheng J.-F."/>
            <person name="Goodwin L."/>
            <person name="Pitluck S."/>
            <person name="Chertkov O."/>
            <person name="Held B."/>
            <person name="Detter J.C."/>
            <person name="Han C."/>
            <person name="Tapia R."/>
            <person name="Land M."/>
            <person name="Hauser L."/>
            <person name="Kyrpides N."/>
            <person name="Ivanova N."/>
            <person name="Mikhailova N."/>
            <person name="Haggblom M."/>
            <person name="Rauschenbach I."/>
            <person name="Bini E."/>
            <person name="Woyke T."/>
        </authorList>
    </citation>
    <scope>NUCLEOTIDE SEQUENCE [LARGE SCALE GENOMIC DNA]</scope>
    <source>
        <strain evidence="17">ATCC BAA-1389 / DSM 22839 / S5</strain>
    </source>
</reference>
<dbReference type="NCBIfam" id="NF003556">
    <property type="entry name" value="PRK05222.1"/>
    <property type="match status" value="1"/>
</dbReference>
<feature type="binding site" evidence="10">
    <location>
        <position position="487"/>
    </location>
    <ligand>
        <name>L-homocysteine</name>
        <dbReference type="ChEBI" id="CHEBI:58199"/>
    </ligand>
</feature>
<keyword evidence="5 10" id="KW-0028">Amino-acid biosynthesis</keyword>
<feature type="binding site" evidence="10 11">
    <location>
        <begin position="518"/>
        <end position="519"/>
    </location>
    <ligand>
        <name>5-methyltetrahydropteroyltri-L-glutamate</name>
        <dbReference type="ChEBI" id="CHEBI:58207"/>
    </ligand>
</feature>
<name>E6W2I5_DESIS</name>
<organism evidence="16 17">
    <name type="scientific">Desulfurispirillum indicum (strain ATCC BAA-1389 / DSM 22839 / S5)</name>
    <dbReference type="NCBI Taxonomy" id="653733"/>
    <lineage>
        <taxon>Bacteria</taxon>
        <taxon>Pseudomonadati</taxon>
        <taxon>Chrysiogenota</taxon>
        <taxon>Chrysiogenia</taxon>
        <taxon>Chrysiogenales</taxon>
        <taxon>Chrysiogenaceae</taxon>
        <taxon>Desulfurispirillum</taxon>
    </lineage>
</organism>
<evidence type="ECO:0000256" key="1">
    <source>
        <dbReference type="ARBA" id="ARBA00002777"/>
    </source>
</evidence>
<feature type="active site" description="Proton donor" evidence="10 13">
    <location>
        <position position="697"/>
    </location>
</feature>
<dbReference type="eggNOG" id="COG0620">
    <property type="taxonomic scope" value="Bacteria"/>
</dbReference>
<keyword evidence="17" id="KW-1185">Reference proteome</keyword>
<evidence type="ECO:0000256" key="13">
    <source>
        <dbReference type="PIRSR" id="PIRSR000382-3"/>
    </source>
</evidence>
<dbReference type="Proteomes" id="UP000002572">
    <property type="component" value="Chromosome"/>
</dbReference>
<dbReference type="CDD" id="cd03311">
    <property type="entry name" value="CIMS_C_terminal_like"/>
    <property type="match status" value="1"/>
</dbReference>
<dbReference type="InterPro" id="IPR002629">
    <property type="entry name" value="Met_Synth_C/arc"/>
</dbReference>
<dbReference type="EMBL" id="CP002432">
    <property type="protein sequence ID" value="ADU66735.1"/>
    <property type="molecule type" value="Genomic_DNA"/>
</dbReference>
<dbReference type="Pfam" id="PF08267">
    <property type="entry name" value="Meth_synt_1"/>
    <property type="match status" value="1"/>
</dbReference>
<dbReference type="HOGENOM" id="CLU_013175_0_0_0"/>
<feature type="binding site" evidence="12">
    <location>
        <position position="646"/>
    </location>
    <ligand>
        <name>Zn(2+)</name>
        <dbReference type="ChEBI" id="CHEBI:29105"/>
        <label>1</label>
        <note>catalytic</note>
    </ligand>
</feature>
<comment type="cofactor">
    <cofactor evidence="10">
        <name>Zn(2+)</name>
        <dbReference type="ChEBI" id="CHEBI:29105"/>
    </cofactor>
    <text evidence="10">Binds 1 zinc ion per subunit.</text>
</comment>
<evidence type="ECO:0000256" key="9">
    <source>
        <dbReference type="ARBA" id="ARBA00023167"/>
    </source>
</evidence>
<dbReference type="InterPro" id="IPR006276">
    <property type="entry name" value="Cobalamin-indep_Met_synthase"/>
</dbReference>
<comment type="function">
    <text evidence="1 10">Catalyzes the transfer of a methyl group from 5-methyltetrahydrofolate to homocysteine resulting in methionine formation.</text>
</comment>
<keyword evidence="4 10" id="KW-0489">Methyltransferase</keyword>
<keyword evidence="7 10" id="KW-0479">Metal-binding</keyword>
<feature type="binding site" evidence="10">
    <location>
        <position position="668"/>
    </location>
    <ligand>
        <name>Zn(2+)</name>
        <dbReference type="ChEBI" id="CHEBI:29105"/>
        <note>catalytic</note>
    </ligand>
</feature>
<comment type="cofactor">
    <cofactor evidence="12">
        <name>Zn(2+)</name>
        <dbReference type="ChEBI" id="CHEBI:29105"/>
    </cofactor>
    <text evidence="12">Binds 2 Zn(2+) ions per subunit.</text>
</comment>
<feature type="binding site" evidence="12">
    <location>
        <position position="729"/>
    </location>
    <ligand>
        <name>Zn(2+)</name>
        <dbReference type="ChEBI" id="CHEBI:29105"/>
        <label>1</label>
        <note>catalytic</note>
    </ligand>
</feature>
<comment type="pathway">
    <text evidence="2 10">Amino-acid biosynthesis; L-methionine biosynthesis via de novo pathway; L-methionine from L-homocysteine (MetE route): step 1/1.</text>
</comment>
<evidence type="ECO:0000256" key="11">
    <source>
        <dbReference type="PIRSR" id="PIRSR000382-1"/>
    </source>
</evidence>
<sequence length="766" mass="87014">MLTHTLGFPRMGSRRELKTILEAYWKGTATLESLQADGRVLRRLHWQLQRRAGIDLVPVGDFSFYDHMLDMIAMVGAVPERFRREGEQADLDTRFFMARGVRGNASAPAMEMTKWFNTNYHYIVPEFFPKQQFRLSSSDLFDHLEEAIQAGFPAKPVLPGPFTFLALGKETVEGFDRWQHLDALVSVYEAILTRLATCCQWIQLDEPILASDLPRAARAEFTAVYKRLQNAANPARILVATYFGGLEENLELALDLPVTGLHVDLVSAPDQLPALLSQWPTSRYLSLGLVDGRNVWRTDLDQAREVAEYASQWIGEEQVMLGTSCSLLHVPVDLELEHELDPEIFNWLAFARQKCGELNLLRSALAGEPVAAPFEENRQALAARAGSKRVRRQSVRHQMEALTPEISVRQETSDQRRIAQSERFNLPLLPTTTIGSFPQTPEIRAVRHRFRQGHITAEEYQQTIKEYICQVIDFQEESGLDVFVHGEFERTDMVEYFAEHLEGFCFTRHGWVQSYGSRCVKPPVLYGDVERPHPISVQWTQYAQSLTGKPVKGMLTGPVTLLNWSFVRDDQPRRETCLQLALAMRAEVLDLEEAGIGIIQVDEAALREGLPLRREQWRDSLSWAVDAFRLTTSGVRKHTQIHTHMCYSDFNHIVEWLAFMDADVISIEASRSHMELLQAFQNVRYPNDIGPGIWDIHSPRIPSVEEISSLLCRALQILPAERLWVNPDCGLKTRTWPEVRASIHNMVSAATAMRSALSPAMAASQS</sequence>
<dbReference type="OrthoDB" id="244285at2"/>
<evidence type="ECO:0000256" key="12">
    <source>
        <dbReference type="PIRSR" id="PIRSR000382-2"/>
    </source>
</evidence>
<dbReference type="InParanoid" id="E6W2I5"/>
<feature type="binding site" evidence="10 11">
    <location>
        <position position="602"/>
    </location>
    <ligand>
        <name>L-homocysteine</name>
        <dbReference type="ChEBI" id="CHEBI:58199"/>
    </ligand>
</feature>
<dbReference type="RefSeq" id="WP_013506615.1">
    <property type="nucleotide sequence ID" value="NC_014836.1"/>
</dbReference>
<dbReference type="FunCoup" id="E6W2I5">
    <property type="interactions" value="327"/>
</dbReference>
<feature type="binding site" evidence="10">
    <location>
        <begin position="15"/>
        <end position="18"/>
    </location>
    <ligand>
        <name>5-methyltetrahydropteroyltri-L-glutamate</name>
        <dbReference type="ChEBI" id="CHEBI:58207"/>
    </ligand>
</feature>
<gene>
    <name evidence="10" type="primary">metE</name>
    <name evidence="16" type="ordered locus">Selin_2015</name>
</gene>
<dbReference type="HAMAP" id="MF_00172">
    <property type="entry name" value="Meth_synth"/>
    <property type="match status" value="1"/>
</dbReference>
<feature type="binding site" evidence="10 11">
    <location>
        <position position="602"/>
    </location>
    <ligand>
        <name>L-methionine</name>
        <dbReference type="ChEBI" id="CHEBI:57844"/>
    </ligand>
</feature>
<evidence type="ECO:0000256" key="2">
    <source>
        <dbReference type="ARBA" id="ARBA00004681"/>
    </source>
</evidence>
<dbReference type="InterPro" id="IPR038071">
    <property type="entry name" value="UROD/MetE-like_sf"/>
</dbReference>
<dbReference type="AlphaFoldDB" id="E6W2I5"/>
<dbReference type="GO" id="GO:0008270">
    <property type="term" value="F:zinc ion binding"/>
    <property type="evidence" value="ECO:0007669"/>
    <property type="project" value="InterPro"/>
</dbReference>
<feature type="binding site" evidence="10">
    <location>
        <position position="646"/>
    </location>
    <ligand>
        <name>Zn(2+)</name>
        <dbReference type="ChEBI" id="CHEBI:29105"/>
        <note>catalytic</note>
    </ligand>
</feature>
<feature type="binding site" evidence="10 11">
    <location>
        <position position="487"/>
    </location>
    <ligand>
        <name>L-methionine</name>
        <dbReference type="ChEBI" id="CHEBI:57844"/>
    </ligand>
</feature>
<dbReference type="NCBIfam" id="TIGR01371">
    <property type="entry name" value="met_syn_B12ind"/>
    <property type="match status" value="1"/>
</dbReference>
<dbReference type="Gene3D" id="3.20.20.210">
    <property type="match status" value="2"/>
</dbReference>
<feature type="binding site" evidence="10">
    <location>
        <position position="114"/>
    </location>
    <ligand>
        <name>5-methyltetrahydropteroyltri-L-glutamate</name>
        <dbReference type="ChEBI" id="CHEBI:58207"/>
    </ligand>
</feature>
<keyword evidence="8 10" id="KW-0862">Zinc</keyword>
<dbReference type="STRING" id="653733.Selin_2015"/>
<feature type="binding site" evidence="10 11">
    <location>
        <begin position="434"/>
        <end position="436"/>
    </location>
    <ligand>
        <name>L-homocysteine</name>
        <dbReference type="ChEBI" id="CHEBI:58199"/>
    </ligand>
</feature>
<keyword evidence="6 10" id="KW-0808">Transferase</keyword>
<dbReference type="PANTHER" id="PTHR30519">
    <property type="entry name" value="5-METHYLTETRAHYDROPTEROYLTRIGLUTAMATE--HOMOCYSTEINE METHYLTRANSFERASE"/>
    <property type="match status" value="1"/>
</dbReference>
<feature type="domain" description="Cobalamin-independent methionine synthase MetE C-terminal/archaeal" evidence="14">
    <location>
        <begin position="429"/>
        <end position="751"/>
    </location>
</feature>
<dbReference type="EC" id="2.1.1.14" evidence="10"/>
<evidence type="ECO:0000259" key="14">
    <source>
        <dbReference type="Pfam" id="PF01717"/>
    </source>
</evidence>
<feature type="binding site" evidence="10">
    <location>
        <position position="644"/>
    </location>
    <ligand>
        <name>Zn(2+)</name>
        <dbReference type="ChEBI" id="CHEBI:29105"/>
        <note>catalytic</note>
    </ligand>
</feature>
<evidence type="ECO:0000256" key="6">
    <source>
        <dbReference type="ARBA" id="ARBA00022679"/>
    </source>
</evidence>
<evidence type="ECO:0000256" key="7">
    <source>
        <dbReference type="ARBA" id="ARBA00022723"/>
    </source>
</evidence>
<feature type="binding site" evidence="12">
    <location>
        <position position="644"/>
    </location>
    <ligand>
        <name>Zn(2+)</name>
        <dbReference type="ChEBI" id="CHEBI:29105"/>
        <label>1</label>
        <note>catalytic</note>
    </ligand>
</feature>
<evidence type="ECO:0000313" key="17">
    <source>
        <dbReference type="Proteomes" id="UP000002572"/>
    </source>
</evidence>
<keyword evidence="10" id="KW-0677">Repeat</keyword>
<dbReference type="CDD" id="cd03312">
    <property type="entry name" value="CIMS_N_terminal_like"/>
    <property type="match status" value="1"/>
</dbReference>